<dbReference type="AlphaFoldDB" id="A0A644V1X1"/>
<name>A0A644V1X1_9ZZZZ</name>
<sequence>MPRKKPFKYEIDDIVSEYNEELYNYISTRIPIILIKSLENGWSAKIENNVSIINYKKSDYPDACFAHELLHIKYELNGLKPPQIKDNENVISIMPFLFNQLSHHKFYQEFYDMGFNESEFLNENDDAEVDGLAKRDIGLLEDIFNLSGTIEGSVELLLPYIVLKSPHDIHETTIQYIERLRKIGDNVFFSTIDTILQEWTEQESLDSSMTFAKIFKACNRPRVGFCLSGNDEDVIIAGNI</sequence>
<proteinExistence type="predicted"/>
<accession>A0A644V1X1</accession>
<organism evidence="1">
    <name type="scientific">bioreactor metagenome</name>
    <dbReference type="NCBI Taxonomy" id="1076179"/>
    <lineage>
        <taxon>unclassified sequences</taxon>
        <taxon>metagenomes</taxon>
        <taxon>ecological metagenomes</taxon>
    </lineage>
</organism>
<dbReference type="EMBL" id="VSSQ01000203">
    <property type="protein sequence ID" value="MPL85318.1"/>
    <property type="molecule type" value="Genomic_DNA"/>
</dbReference>
<gene>
    <name evidence="1" type="ORF">SDC9_31286</name>
</gene>
<protein>
    <submittedName>
        <fullName evidence="1">Uncharacterized protein</fullName>
    </submittedName>
</protein>
<comment type="caution">
    <text evidence="1">The sequence shown here is derived from an EMBL/GenBank/DDBJ whole genome shotgun (WGS) entry which is preliminary data.</text>
</comment>
<reference evidence="1" key="1">
    <citation type="submission" date="2019-08" db="EMBL/GenBank/DDBJ databases">
        <authorList>
            <person name="Kucharzyk K."/>
            <person name="Murdoch R.W."/>
            <person name="Higgins S."/>
            <person name="Loffler F."/>
        </authorList>
    </citation>
    <scope>NUCLEOTIDE SEQUENCE</scope>
</reference>
<evidence type="ECO:0000313" key="1">
    <source>
        <dbReference type="EMBL" id="MPL85318.1"/>
    </source>
</evidence>